<dbReference type="Pfam" id="PF22837">
    <property type="entry name" value="M_Eco57I_C"/>
    <property type="match status" value="1"/>
</dbReference>
<keyword evidence="5" id="KW-0949">S-adenosyl-L-methionine</keyword>
<keyword evidence="3" id="KW-0489">Methyltransferase</keyword>
<dbReference type="EC" id="2.1.1.72" evidence="2"/>
<dbReference type="PROSITE" id="PS00092">
    <property type="entry name" value="N6_MTASE"/>
    <property type="match status" value="1"/>
</dbReference>
<keyword evidence="11" id="KW-1185">Reference proteome</keyword>
<comment type="caution">
    <text evidence="10">The sequence shown here is derived from an EMBL/GenBank/DDBJ whole genome shotgun (WGS) entry which is preliminary data.</text>
</comment>
<name>A0A363UKU8_9GAMM</name>
<evidence type="ECO:0000256" key="3">
    <source>
        <dbReference type="ARBA" id="ARBA00022603"/>
    </source>
</evidence>
<keyword evidence="4" id="KW-0808">Transferase</keyword>
<dbReference type="GO" id="GO:0003677">
    <property type="term" value="F:DNA binding"/>
    <property type="evidence" value="ECO:0007669"/>
    <property type="project" value="InterPro"/>
</dbReference>
<evidence type="ECO:0000256" key="4">
    <source>
        <dbReference type="ARBA" id="ARBA00022679"/>
    </source>
</evidence>
<dbReference type="InterPro" id="IPR029063">
    <property type="entry name" value="SAM-dependent_MTases_sf"/>
</dbReference>
<proteinExistence type="inferred from homology"/>
<dbReference type="Pfam" id="PF02384">
    <property type="entry name" value="N6_Mtase"/>
    <property type="match status" value="1"/>
</dbReference>
<dbReference type="SUPFAM" id="SSF53335">
    <property type="entry name" value="S-adenosyl-L-methionine-dependent methyltransferases"/>
    <property type="match status" value="1"/>
</dbReference>
<dbReference type="GO" id="GO:0032259">
    <property type="term" value="P:methylation"/>
    <property type="evidence" value="ECO:0007669"/>
    <property type="project" value="UniProtKB-KW"/>
</dbReference>
<feature type="domain" description="DNA methylase adenine-specific" evidence="8">
    <location>
        <begin position="55"/>
        <end position="258"/>
    </location>
</feature>
<dbReference type="CDD" id="cd02440">
    <property type="entry name" value="AdoMet_MTases"/>
    <property type="match status" value="1"/>
</dbReference>
<evidence type="ECO:0000313" key="11">
    <source>
        <dbReference type="Proteomes" id="UP000251800"/>
    </source>
</evidence>
<organism evidence="10 11">
    <name type="scientific">Abyssibacter profundi</name>
    <dbReference type="NCBI Taxonomy" id="2182787"/>
    <lineage>
        <taxon>Bacteria</taxon>
        <taxon>Pseudomonadati</taxon>
        <taxon>Pseudomonadota</taxon>
        <taxon>Gammaproteobacteria</taxon>
        <taxon>Chromatiales</taxon>
        <taxon>Oceanococcaceae</taxon>
        <taxon>Abyssibacter</taxon>
    </lineage>
</organism>
<reference evidence="10 11" key="1">
    <citation type="submission" date="2018-05" db="EMBL/GenBank/DDBJ databases">
        <title>Abyssibacter profundi OUC007T gen. nov., sp. nov, a marine bacterium isolated from seawater of the Mariana Trench.</title>
        <authorList>
            <person name="Zhou S."/>
        </authorList>
    </citation>
    <scope>NUCLEOTIDE SEQUENCE [LARGE SCALE GENOMIC DNA]</scope>
    <source>
        <strain evidence="10 11">OUC007</strain>
    </source>
</reference>
<feature type="domain" description="Type II methyltransferase M.Eco57I C-terminal" evidence="9">
    <location>
        <begin position="312"/>
        <end position="568"/>
    </location>
</feature>
<dbReference type="PRINTS" id="PR00507">
    <property type="entry name" value="N12N6MTFRASE"/>
</dbReference>
<comment type="catalytic activity">
    <reaction evidence="7">
        <text>a 2'-deoxyadenosine in DNA + S-adenosyl-L-methionine = an N(6)-methyl-2'-deoxyadenosine in DNA + S-adenosyl-L-homocysteine + H(+)</text>
        <dbReference type="Rhea" id="RHEA:15197"/>
        <dbReference type="Rhea" id="RHEA-COMP:12418"/>
        <dbReference type="Rhea" id="RHEA-COMP:12419"/>
        <dbReference type="ChEBI" id="CHEBI:15378"/>
        <dbReference type="ChEBI" id="CHEBI:57856"/>
        <dbReference type="ChEBI" id="CHEBI:59789"/>
        <dbReference type="ChEBI" id="CHEBI:90615"/>
        <dbReference type="ChEBI" id="CHEBI:90616"/>
        <dbReference type="EC" id="2.1.1.72"/>
    </reaction>
</comment>
<dbReference type="PANTHER" id="PTHR33841:SF5">
    <property type="entry name" value="DNA METHYLASE (MODIFICATION METHYLASE) (METHYLTRANSFERASE)-RELATED"/>
    <property type="match status" value="1"/>
</dbReference>
<dbReference type="PANTHER" id="PTHR33841">
    <property type="entry name" value="DNA METHYLTRANSFERASE YEEA-RELATED"/>
    <property type="match status" value="1"/>
</dbReference>
<evidence type="ECO:0000256" key="2">
    <source>
        <dbReference type="ARBA" id="ARBA00011900"/>
    </source>
</evidence>
<gene>
    <name evidence="10" type="ORF">DEH80_09470</name>
</gene>
<accession>A0A363UKU8</accession>
<evidence type="ECO:0000256" key="5">
    <source>
        <dbReference type="ARBA" id="ARBA00022691"/>
    </source>
</evidence>
<dbReference type="OrthoDB" id="9784823at2"/>
<evidence type="ECO:0000313" key="10">
    <source>
        <dbReference type="EMBL" id="PWN56033.1"/>
    </source>
</evidence>
<dbReference type="Proteomes" id="UP000251800">
    <property type="component" value="Unassembled WGS sequence"/>
</dbReference>
<dbReference type="GO" id="GO:0009307">
    <property type="term" value="P:DNA restriction-modification system"/>
    <property type="evidence" value="ECO:0007669"/>
    <property type="project" value="UniProtKB-KW"/>
</dbReference>
<dbReference type="InterPro" id="IPR054520">
    <property type="entry name" value="M_Eco57I_C"/>
</dbReference>
<sequence length="601" mass="66275">MVTRSNPTASCVLRLDALSSTNIPKRENQPWQKRSEGFVLRAASFRTDDRLLEERRKLGAFYTPVALSQILSNWVIRSASDTVLEPSFGGCGFLQAARNRLSALGCASPKSQIYGCDIDPVAFDYLAAVLGTPVDLIRFSQSDFLSVSPGAPWPDRFSGILANPPYIPYQALGTNLRKNLSNREWPIAGIGGRASLWAYFIAHAVSFLAPKGRMAWVLPGAFLQADYAKPIRRYLASSFERTSAIVLRERIFLDAGTNEETVVLLADGYGSTEAPAPIQLAEATTLSDLIRMIGKWDGGKRVACQIEEARPASLSLNTRERALLTAIEARQDCITFGDIANVRIGLVTGANKFFVLSIDEVEDAGLDALDCTPILAKFLAAPGVSYTSTDHENLAGSGARCYLVGRPGNERSAPLVAYHETFDKAARVKTSTFRKRKIWWQPNDGRVPDAFFPVMHHFGPRLVLNPDGLTNTNTIHRVYFRENMSQLSRRLVAVSMLTTFAQVSAEMVGRRYGSGVLKHEPREAERIRMLVPAGLTVRSINTAFERIDRLLRAGRRDEATAAADALIMKAPGLPDSATETLSKMLLDIRLRRRPQSRTASR</sequence>
<evidence type="ECO:0000259" key="9">
    <source>
        <dbReference type="Pfam" id="PF22837"/>
    </source>
</evidence>
<evidence type="ECO:0000256" key="7">
    <source>
        <dbReference type="ARBA" id="ARBA00047942"/>
    </source>
</evidence>
<dbReference type="InterPro" id="IPR003356">
    <property type="entry name" value="DNA_methylase_A-5"/>
</dbReference>
<protein>
    <recommendedName>
        <fullName evidence="2">site-specific DNA-methyltransferase (adenine-specific)</fullName>
        <ecNumber evidence="2">2.1.1.72</ecNumber>
    </recommendedName>
</protein>
<dbReference type="EMBL" id="QEQK01000007">
    <property type="protein sequence ID" value="PWN56033.1"/>
    <property type="molecule type" value="Genomic_DNA"/>
</dbReference>
<dbReference type="AlphaFoldDB" id="A0A363UKU8"/>
<comment type="similarity">
    <text evidence="1">Belongs to the N(4)/N(6)-methyltransferase family.</text>
</comment>
<dbReference type="InterPro" id="IPR050953">
    <property type="entry name" value="N4_N6_ade-DNA_methylase"/>
</dbReference>
<evidence type="ECO:0000259" key="8">
    <source>
        <dbReference type="Pfam" id="PF02384"/>
    </source>
</evidence>
<evidence type="ECO:0000256" key="6">
    <source>
        <dbReference type="ARBA" id="ARBA00022747"/>
    </source>
</evidence>
<dbReference type="Gene3D" id="3.40.50.150">
    <property type="entry name" value="Vaccinia Virus protein VP39"/>
    <property type="match status" value="1"/>
</dbReference>
<evidence type="ECO:0000256" key="1">
    <source>
        <dbReference type="ARBA" id="ARBA00006594"/>
    </source>
</evidence>
<dbReference type="GO" id="GO:0008170">
    <property type="term" value="F:N-methyltransferase activity"/>
    <property type="evidence" value="ECO:0007669"/>
    <property type="project" value="InterPro"/>
</dbReference>
<keyword evidence="6" id="KW-0680">Restriction system</keyword>
<dbReference type="GO" id="GO:0009007">
    <property type="term" value="F:site-specific DNA-methyltransferase (adenine-specific) activity"/>
    <property type="evidence" value="ECO:0007669"/>
    <property type="project" value="UniProtKB-EC"/>
</dbReference>
<dbReference type="InterPro" id="IPR002052">
    <property type="entry name" value="DNA_methylase_N6_adenine_CS"/>
</dbReference>